<sequence>MDKMLKVSTCFIYNELHQDVYTMVFTLRSAILRSALPNTLQYKSTLLPAPSYDSVFINGISAVQFH</sequence>
<gene>
    <name evidence="1" type="ORF">GN958_ATG06170</name>
</gene>
<protein>
    <submittedName>
        <fullName evidence="1">Uncharacterized protein</fullName>
    </submittedName>
</protein>
<evidence type="ECO:0000313" key="1">
    <source>
        <dbReference type="EMBL" id="KAF4144640.1"/>
    </source>
</evidence>
<proteinExistence type="predicted"/>
<accession>A0A8S9UVG3</accession>
<dbReference type="Proteomes" id="UP000704712">
    <property type="component" value="Unassembled WGS sequence"/>
</dbReference>
<dbReference type="EMBL" id="JAACNO010000831">
    <property type="protein sequence ID" value="KAF4144640.1"/>
    <property type="molecule type" value="Genomic_DNA"/>
</dbReference>
<comment type="caution">
    <text evidence="1">The sequence shown here is derived from an EMBL/GenBank/DDBJ whole genome shotgun (WGS) entry which is preliminary data.</text>
</comment>
<evidence type="ECO:0000313" key="2">
    <source>
        <dbReference type="Proteomes" id="UP000704712"/>
    </source>
</evidence>
<organism evidence="1 2">
    <name type="scientific">Phytophthora infestans</name>
    <name type="common">Potato late blight agent</name>
    <name type="synonym">Botrytis infestans</name>
    <dbReference type="NCBI Taxonomy" id="4787"/>
    <lineage>
        <taxon>Eukaryota</taxon>
        <taxon>Sar</taxon>
        <taxon>Stramenopiles</taxon>
        <taxon>Oomycota</taxon>
        <taxon>Peronosporomycetes</taxon>
        <taxon>Peronosporales</taxon>
        <taxon>Peronosporaceae</taxon>
        <taxon>Phytophthora</taxon>
    </lineage>
</organism>
<dbReference type="AlphaFoldDB" id="A0A8S9UVG3"/>
<name>A0A8S9UVG3_PHYIN</name>
<reference evidence="1" key="1">
    <citation type="submission" date="2020-03" db="EMBL/GenBank/DDBJ databases">
        <title>Hybrid Assembly of Korean Phytophthora infestans isolates.</title>
        <authorList>
            <person name="Prokchorchik M."/>
            <person name="Lee Y."/>
            <person name="Seo J."/>
            <person name="Cho J.-H."/>
            <person name="Park Y.-E."/>
            <person name="Jang D.-C."/>
            <person name="Im J.-S."/>
            <person name="Choi J.-G."/>
            <person name="Park H.-J."/>
            <person name="Lee G.-B."/>
            <person name="Lee Y.-G."/>
            <person name="Hong S.-Y."/>
            <person name="Cho K."/>
            <person name="Sohn K.H."/>
        </authorList>
    </citation>
    <scope>NUCLEOTIDE SEQUENCE</scope>
    <source>
        <strain evidence="1">KR_2_A2</strain>
    </source>
</reference>